<dbReference type="Proteomes" id="UP000231081">
    <property type="component" value="Unassembled WGS sequence"/>
</dbReference>
<dbReference type="PANTHER" id="PTHR37953">
    <property type="entry name" value="UPF0127 PROTEIN MJ1496"/>
    <property type="match status" value="1"/>
</dbReference>
<dbReference type="InterPro" id="IPR038695">
    <property type="entry name" value="Saro_0823-like_sf"/>
</dbReference>
<evidence type="ECO:0000313" key="2">
    <source>
        <dbReference type="Proteomes" id="UP000231081"/>
    </source>
</evidence>
<dbReference type="Gene3D" id="2.60.120.1140">
    <property type="entry name" value="Protein of unknown function DUF192"/>
    <property type="match status" value="1"/>
</dbReference>
<dbReference type="EMBL" id="PCSQ01000019">
    <property type="protein sequence ID" value="PIP52562.1"/>
    <property type="molecule type" value="Genomic_DNA"/>
</dbReference>
<reference evidence="1 2" key="1">
    <citation type="submission" date="2017-09" db="EMBL/GenBank/DDBJ databases">
        <title>Depth-based differentiation of microbial function through sediment-hosted aquifers and enrichment of novel symbionts in the deep terrestrial subsurface.</title>
        <authorList>
            <person name="Probst A.J."/>
            <person name="Ladd B."/>
            <person name="Jarett J.K."/>
            <person name="Geller-Mcgrath D.E."/>
            <person name="Sieber C.M."/>
            <person name="Emerson J.B."/>
            <person name="Anantharaman K."/>
            <person name="Thomas B.C."/>
            <person name="Malmstrom R."/>
            <person name="Stieglmeier M."/>
            <person name="Klingl A."/>
            <person name="Woyke T."/>
            <person name="Ryan C.M."/>
            <person name="Banfield J.F."/>
        </authorList>
    </citation>
    <scope>NUCLEOTIDE SEQUENCE [LARGE SCALE GENOMIC DNA]</scope>
    <source>
        <strain evidence="1">CG23_combo_of_CG06-09_8_20_14_all_47_9</strain>
    </source>
</reference>
<dbReference type="InterPro" id="IPR003795">
    <property type="entry name" value="DUF192"/>
</dbReference>
<comment type="caution">
    <text evidence="1">The sequence shown here is derived from an EMBL/GenBank/DDBJ whole genome shotgun (WGS) entry which is preliminary data.</text>
</comment>
<evidence type="ECO:0000313" key="1">
    <source>
        <dbReference type="EMBL" id="PIP52562.1"/>
    </source>
</evidence>
<sequence>MQIGPARLKISRADSEAERRLGLSGRESMPKNEGMLFIFDRPGRYAFWMKGMKFPLDFIWISGDKITEITGKVGIDQMNLRPQQPVDKILEVNSGWAAEHQIKIGDTVKYESVSN</sequence>
<gene>
    <name evidence="1" type="ORF">COX09_00890</name>
</gene>
<dbReference type="AlphaFoldDB" id="A0A2H0B4I7"/>
<name>A0A2H0B4I7_9BACT</name>
<accession>A0A2H0B4I7</accession>
<dbReference type="Pfam" id="PF02643">
    <property type="entry name" value="DUF192"/>
    <property type="match status" value="1"/>
</dbReference>
<proteinExistence type="predicted"/>
<organism evidence="1 2">
    <name type="scientific">Candidatus Beckwithbacteria bacterium CG23_combo_of_CG06-09_8_20_14_all_47_9</name>
    <dbReference type="NCBI Taxonomy" id="1974498"/>
    <lineage>
        <taxon>Bacteria</taxon>
        <taxon>Candidatus Beckwithiibacteriota</taxon>
    </lineage>
</organism>
<evidence type="ECO:0008006" key="3">
    <source>
        <dbReference type="Google" id="ProtNLM"/>
    </source>
</evidence>
<protein>
    <recommendedName>
        <fullName evidence="3">DUF192 domain-containing protein</fullName>
    </recommendedName>
</protein>
<dbReference type="PANTHER" id="PTHR37953:SF1">
    <property type="entry name" value="UPF0127 PROTEIN MJ1496"/>
    <property type="match status" value="1"/>
</dbReference>